<evidence type="ECO:0000313" key="3">
    <source>
        <dbReference type="EMBL" id="MCL9684482.1"/>
    </source>
</evidence>
<gene>
    <name evidence="3" type="ORF">LOX96_10285</name>
</gene>
<feature type="coiled-coil region" evidence="1">
    <location>
        <begin position="615"/>
        <end position="736"/>
    </location>
</feature>
<dbReference type="PANTHER" id="PTHR47357">
    <property type="entry name" value="COP1-INTERACTIVE PROTEIN 1"/>
    <property type="match status" value="1"/>
</dbReference>
<evidence type="ECO:0000256" key="1">
    <source>
        <dbReference type="SAM" id="Coils"/>
    </source>
</evidence>
<evidence type="ECO:0000256" key="2">
    <source>
        <dbReference type="SAM" id="Phobius"/>
    </source>
</evidence>
<dbReference type="Proteomes" id="UP001139721">
    <property type="component" value="Unassembled WGS sequence"/>
</dbReference>
<comment type="caution">
    <text evidence="3">The sequence shown here is derived from an EMBL/GenBank/DDBJ whole genome shotgun (WGS) entry which is preliminary data.</text>
</comment>
<keyword evidence="2" id="KW-1133">Transmembrane helix</keyword>
<name>A0A9X2D1A0_9GAMM</name>
<accession>A0A9X2D1A0</accession>
<organism evidence="3 4">
    <name type="scientific">Legionella maioricensis</name>
    <dbReference type="NCBI Taxonomy" id="2896528"/>
    <lineage>
        <taxon>Bacteria</taxon>
        <taxon>Pseudomonadati</taxon>
        <taxon>Pseudomonadota</taxon>
        <taxon>Gammaproteobacteria</taxon>
        <taxon>Legionellales</taxon>
        <taxon>Legionellaceae</taxon>
        <taxon>Legionella</taxon>
    </lineage>
</organism>
<feature type="coiled-coil region" evidence="1">
    <location>
        <begin position="67"/>
        <end position="120"/>
    </location>
</feature>
<feature type="transmembrane region" description="Helical" evidence="2">
    <location>
        <begin position="1038"/>
        <end position="1061"/>
    </location>
</feature>
<protein>
    <submittedName>
        <fullName evidence="3">Uncharacterized protein</fullName>
    </submittedName>
</protein>
<feature type="coiled-coil region" evidence="1">
    <location>
        <begin position="781"/>
        <end position="890"/>
    </location>
</feature>
<dbReference type="RefSeq" id="WP_250456365.1">
    <property type="nucleotide sequence ID" value="NZ_JAJKBJ010000011.1"/>
</dbReference>
<proteinExistence type="predicted"/>
<evidence type="ECO:0000313" key="4">
    <source>
        <dbReference type="Proteomes" id="UP001139721"/>
    </source>
</evidence>
<dbReference type="PANTHER" id="PTHR47357:SF1">
    <property type="entry name" value="SPINDLE POLE BODY COMPONENT 110"/>
    <property type="match status" value="1"/>
</dbReference>
<reference evidence="3" key="1">
    <citation type="submission" date="2021-11" db="EMBL/GenBank/DDBJ databases">
        <title>Legionella maioricencis sp. nov., a new species isolated from hot water samples in Mallorca.</title>
        <authorList>
            <person name="Crespi S."/>
            <person name="Drasar V."/>
            <person name="Salva-Serra F."/>
            <person name="Jaen-Luchoro D."/>
            <person name="Pineiro-Iglesias B."/>
            <person name="Aliaga F."/>
            <person name="Fernandez-Juarez V."/>
            <person name="Coll G."/>
            <person name="Moore E.R.B."/>
            <person name="Bennasar-Figueras A."/>
        </authorList>
    </citation>
    <scope>NUCLEOTIDE SEQUENCE</scope>
    <source>
        <strain evidence="3">HCPI-6</strain>
    </source>
</reference>
<keyword evidence="4" id="KW-1185">Reference proteome</keyword>
<dbReference type="GO" id="GO:0005856">
    <property type="term" value="C:cytoskeleton"/>
    <property type="evidence" value="ECO:0007669"/>
    <property type="project" value="TreeGrafter"/>
</dbReference>
<dbReference type="EMBL" id="JAJKBJ010000011">
    <property type="protein sequence ID" value="MCL9684482.1"/>
    <property type="molecule type" value="Genomic_DNA"/>
</dbReference>
<keyword evidence="2" id="KW-0472">Membrane</keyword>
<dbReference type="GO" id="GO:0005200">
    <property type="term" value="F:structural constituent of cytoskeleton"/>
    <property type="evidence" value="ECO:0007669"/>
    <property type="project" value="TreeGrafter"/>
</dbReference>
<keyword evidence="1" id="KW-0175">Coiled coil</keyword>
<dbReference type="AlphaFoldDB" id="A0A9X2D1A0"/>
<keyword evidence="2" id="KW-0812">Transmembrane</keyword>
<sequence length="1103" mass="123788">MKKKIDRTNKKTEGTGFDFARTLHALDQLGSAISKNIQPSQHNAQKIKDEIDAYGRLSDSFSREELSEKQKSELRKVREKYRDALKDIRRQLPSLIEAQAKEEKKNNDAFQEQRSKVQQTASKIPDLFRRLNTATTDVLNATTATMDGKLQAFRNLRLELHEALRQLPATVERTDYFKKIDALNIDVRNHQEKVAKSLREMRAHVQQRAKANIQKVDDLVAENNGNLLPVFFLAAPEEVQQAVKKLTKNAKVMKALQENEQFLALLGTDRVEEGLLQITSGSAENAIVPISQQNQLAALETLLDVLSQDKSITSKEVALARQFLGTVVSLAKGAQALQNGEKEYLTLVTQKDSFVYVLNASLYDLLNSPETVGNIFSTLLEQGVTQPLHMQFTSRKEAVTLAAVMNNMDAKALTGRMGSLSREELLSLTQGSMSGALVKGSGGELAALTQAKTLPQISTLIARSAGNIEALARVLGIASPKLEQQLTQVMSGLNSHFVGKPTTVRGPEATSNIMKALLTMAFTAQDINAIISLPKGAPQRGAIGDFVASSFYPKVSLGNTVMLLDSSLQADPVGSQLMLGMVPTPLQLINGPKQPPLAIKPQPIVQNDVLVFNRVQSLEQQTHLAEQVAREAREQFAREKEELMRKLAEKLVQVTELHMDQKKLLEKEISQLKAQLLSLTSTSQQTITELEKQVQLMTQEHAKESEKQLQQMKNELEEITAEYDSEKMELQRRLEENGKTMEEMATKFNSEKMELQRRLEENGKTMEEMATKFNSEKMKLQSQLEENAKTMKEMATEFNSERHQSEENLKKVAGIYERKLQELAEENNQLKLQLHKQETVGKEKISHLQEQLKLATDSFQSQLKHQQKMAEDALAEQEMLQQELEESLDVITLYRQQAEGLTQLLLNCESRLRQTELYLDETNKQQRLLIEELLNAQEEPANTLDLSVQAAEYVAFLNEFEKICNVLQVKEAADSIYSDATDAAEDAYQILNEVGEDFFANPTPETLVNFKAICKETMSTAAIELRQHRDIWPAIHPIFRGILGVLATLTVIPALLVAGLSKQGYLGSFFKTTETNSGKELSRVESLFDRVEHSIDQNMQMAF</sequence>